<evidence type="ECO:0008006" key="3">
    <source>
        <dbReference type="Google" id="ProtNLM"/>
    </source>
</evidence>
<protein>
    <recommendedName>
        <fullName evidence="3">Small CPxCG-related zinc finger protein</fullName>
    </recommendedName>
</protein>
<proteinExistence type="predicted"/>
<dbReference type="InterPro" id="IPR055991">
    <property type="entry name" value="DUF7569"/>
</dbReference>
<evidence type="ECO:0000313" key="1">
    <source>
        <dbReference type="EMBL" id="UPV75649.1"/>
    </source>
</evidence>
<reference evidence="1 2" key="1">
    <citation type="submission" date="2022-04" db="EMBL/GenBank/DDBJ databases">
        <title>Diverse halophilic archaea isolated from saline environments.</title>
        <authorList>
            <person name="Cui H.-L."/>
        </authorList>
    </citation>
    <scope>NUCLEOTIDE SEQUENCE [LARGE SCALE GENOMIC DNA]</scope>
    <source>
        <strain evidence="1 2">XZYJT49</strain>
    </source>
</reference>
<name>A0A8U0HXU2_9EURY</name>
<dbReference type="KEGG" id="halx:M0R89_06180"/>
<dbReference type="GeneID" id="72184769"/>
<dbReference type="Pfam" id="PF24453">
    <property type="entry name" value="DUF7569"/>
    <property type="match status" value="1"/>
</dbReference>
<evidence type="ECO:0000313" key="2">
    <source>
        <dbReference type="Proteomes" id="UP000830729"/>
    </source>
</evidence>
<organism evidence="1 2">
    <name type="scientific">Halorussus limi</name>
    <dbReference type="NCBI Taxonomy" id="2938695"/>
    <lineage>
        <taxon>Archaea</taxon>
        <taxon>Methanobacteriati</taxon>
        <taxon>Methanobacteriota</taxon>
        <taxon>Stenosarchaea group</taxon>
        <taxon>Halobacteria</taxon>
        <taxon>Halobacteriales</taxon>
        <taxon>Haladaptataceae</taxon>
        <taxon>Halorussus</taxon>
    </lineage>
</organism>
<dbReference type="AlphaFoldDB" id="A0A8U0HXU2"/>
<keyword evidence="2" id="KW-1185">Reference proteome</keyword>
<dbReference type="RefSeq" id="WP_248651687.1">
    <property type="nucleotide sequence ID" value="NZ_CP096659.1"/>
</dbReference>
<gene>
    <name evidence="1" type="ORF">M0R89_06180</name>
</gene>
<dbReference type="Proteomes" id="UP000830729">
    <property type="component" value="Chromosome"/>
</dbReference>
<accession>A0A8U0HXU2</accession>
<sequence length="72" mass="8264">MTDDEADPCDDCRDPVSDALARTVRLTVDRSQIDSQRLCPECFADWIDRYESEMQPDERPVIEDGDTDIIVD</sequence>
<dbReference type="EMBL" id="CP096659">
    <property type="protein sequence ID" value="UPV75649.1"/>
    <property type="molecule type" value="Genomic_DNA"/>
</dbReference>